<sequence length="311" mass="34884">MTPPVFVVLHTPGASDYKEAIARKAHGAGKVRMTVGMGHRLRKPLGVLGLVAALSACGGADEVPLEDTAPETIFQRAEQELESGDAEDAAQLFAEIERLYPFSEWARRGLIMQAFAYHKDRDYENARASAQRFIDFYPADQDAAYAQYLLALSYYDQIDQVGRDQGLTFQALQALRVVIERYPESEYARSSILKFDLAFDHLAAKEMEIGRYYLKRAHYPAAINRFRAVVEEFQTTTHTPEALMRLVEAYLALGLTEEAQTAGAILGYNFQSSPFYDDAFRQLTGQGLSAEAAGTGWLRSIYDRTVRGRWL</sequence>
<keyword evidence="1 4" id="KW-0732">Signal</keyword>
<dbReference type="CDD" id="cd15830">
    <property type="entry name" value="BamD"/>
    <property type="match status" value="1"/>
</dbReference>
<dbReference type="Gene3D" id="1.25.40.10">
    <property type="entry name" value="Tetratricopeptide repeat domain"/>
    <property type="match status" value="1"/>
</dbReference>
<protein>
    <recommendedName>
        <fullName evidence="4">Outer membrane protein assembly factor BamD</fullName>
    </recommendedName>
</protein>
<dbReference type="InterPro" id="IPR011990">
    <property type="entry name" value="TPR-like_helical_dom_sf"/>
</dbReference>
<dbReference type="PANTHER" id="PTHR37423:SF6">
    <property type="entry name" value="CELL DIVISION COORDINATOR CPOB"/>
    <property type="match status" value="1"/>
</dbReference>
<dbReference type="NCBIfam" id="TIGR03302">
    <property type="entry name" value="OM_YfiO"/>
    <property type="match status" value="1"/>
</dbReference>
<organism evidence="6 7">
    <name type="scientific">Jannaschia pagri</name>
    <dbReference type="NCBI Taxonomy" id="2829797"/>
    <lineage>
        <taxon>Bacteria</taxon>
        <taxon>Pseudomonadati</taxon>
        <taxon>Pseudomonadota</taxon>
        <taxon>Alphaproteobacteria</taxon>
        <taxon>Rhodobacterales</taxon>
        <taxon>Roseobacteraceae</taxon>
        <taxon>Jannaschia</taxon>
    </lineage>
</organism>
<dbReference type="HAMAP" id="MF_00922">
    <property type="entry name" value="OM_assembly_BamD"/>
    <property type="match status" value="1"/>
</dbReference>
<dbReference type="Proteomes" id="UP000786693">
    <property type="component" value="Unassembled WGS sequence"/>
</dbReference>
<comment type="function">
    <text evidence="4">Part of the outer membrane protein assembly complex, which is involved in assembly and insertion of beta-barrel proteins into the outer membrane.</text>
</comment>
<dbReference type="Pfam" id="PF13525">
    <property type="entry name" value="YfiO"/>
    <property type="match status" value="1"/>
</dbReference>
<comment type="caution">
    <text evidence="6">The sequence shown here is derived from an EMBL/GenBank/DDBJ whole genome shotgun (WGS) entry which is preliminary data.</text>
</comment>
<comment type="subcellular location">
    <subcellularLocation>
        <location evidence="4">Cell outer membrane</location>
    </subcellularLocation>
</comment>
<evidence type="ECO:0000256" key="1">
    <source>
        <dbReference type="ARBA" id="ARBA00022729"/>
    </source>
</evidence>
<evidence type="ECO:0000256" key="4">
    <source>
        <dbReference type="HAMAP-Rule" id="MF_00922"/>
    </source>
</evidence>
<reference evidence="6 7" key="1">
    <citation type="submission" date="2021-05" db="EMBL/GenBank/DDBJ databases">
        <title>Bacteria Genome sequencing.</title>
        <authorList>
            <person name="Takabe Y."/>
            <person name="Nakajima Y."/>
            <person name="Suzuki S."/>
            <person name="Shiozaki T."/>
        </authorList>
    </citation>
    <scope>NUCLEOTIDE SEQUENCE [LARGE SCALE GENOMIC DNA]</scope>
    <source>
        <strain evidence="6 7">AI_62</strain>
    </source>
</reference>
<dbReference type="InterPro" id="IPR039565">
    <property type="entry name" value="BamD-like"/>
</dbReference>
<comment type="subunit">
    <text evidence="4">Part of the Bam complex.</text>
</comment>
<gene>
    <name evidence="6" type="primary">comL</name>
    <name evidence="4" type="synonym">bamD</name>
    <name evidence="6" type="ORF">JANAI62_01070</name>
</gene>
<evidence type="ECO:0000256" key="2">
    <source>
        <dbReference type="ARBA" id="ARBA00023136"/>
    </source>
</evidence>
<dbReference type="InterPro" id="IPR017689">
    <property type="entry name" value="BamD"/>
</dbReference>
<feature type="domain" description="Outer membrane lipoprotein BamD-like" evidence="5">
    <location>
        <begin position="67"/>
        <end position="262"/>
    </location>
</feature>
<proteinExistence type="inferred from homology"/>
<evidence type="ECO:0000313" key="7">
    <source>
        <dbReference type="Proteomes" id="UP000786693"/>
    </source>
</evidence>
<evidence type="ECO:0000256" key="3">
    <source>
        <dbReference type="ARBA" id="ARBA00023237"/>
    </source>
</evidence>
<keyword evidence="7" id="KW-1185">Reference proteome</keyword>
<evidence type="ECO:0000259" key="5">
    <source>
        <dbReference type="Pfam" id="PF13525"/>
    </source>
</evidence>
<comment type="similarity">
    <text evidence="4">Belongs to the BamD family.</text>
</comment>
<keyword evidence="2 4" id="KW-0472">Membrane</keyword>
<evidence type="ECO:0000313" key="6">
    <source>
        <dbReference type="EMBL" id="GIT93484.1"/>
    </source>
</evidence>
<keyword evidence="3 4" id="KW-0998">Cell outer membrane</keyword>
<accession>A0ABQ4NGD3</accession>
<dbReference type="SUPFAM" id="SSF48452">
    <property type="entry name" value="TPR-like"/>
    <property type="match status" value="1"/>
</dbReference>
<dbReference type="EMBL" id="BPFH01000001">
    <property type="protein sequence ID" value="GIT93484.1"/>
    <property type="molecule type" value="Genomic_DNA"/>
</dbReference>
<name>A0ABQ4NGD3_9RHOB</name>
<dbReference type="PANTHER" id="PTHR37423">
    <property type="entry name" value="SOLUBLE LYTIC MUREIN TRANSGLYCOSYLASE-RELATED"/>
    <property type="match status" value="1"/>
</dbReference>